<evidence type="ECO:0000256" key="6">
    <source>
        <dbReference type="ARBA" id="ARBA00023136"/>
    </source>
</evidence>
<evidence type="ECO:0000256" key="2">
    <source>
        <dbReference type="ARBA" id="ARBA00007362"/>
    </source>
</evidence>
<proteinExistence type="inferred from homology"/>
<evidence type="ECO:0000256" key="4">
    <source>
        <dbReference type="ARBA" id="ARBA00022692"/>
    </source>
</evidence>
<dbReference type="Pfam" id="PF00892">
    <property type="entry name" value="EamA"/>
    <property type="match status" value="2"/>
</dbReference>
<reference evidence="10" key="1">
    <citation type="submission" date="2021-01" db="EMBL/GenBank/DDBJ databases">
        <title>Whole genome shotgun sequence of Actinoplanes capillaceus NBRC 16408.</title>
        <authorList>
            <person name="Komaki H."/>
            <person name="Tamura T."/>
        </authorList>
    </citation>
    <scope>NUCLEOTIDE SEQUENCE [LARGE SCALE GENOMIC DNA]</scope>
    <source>
        <strain evidence="10">NBRC 16408</strain>
    </source>
</reference>
<dbReference type="PANTHER" id="PTHR42920:SF5">
    <property type="entry name" value="EAMA DOMAIN-CONTAINING PROTEIN"/>
    <property type="match status" value="1"/>
</dbReference>
<evidence type="ECO:0000256" key="1">
    <source>
        <dbReference type="ARBA" id="ARBA00004651"/>
    </source>
</evidence>
<feature type="transmembrane region" description="Helical" evidence="8">
    <location>
        <begin position="265"/>
        <end position="282"/>
    </location>
</feature>
<gene>
    <name evidence="10" type="ORF">Aca07nite_10330</name>
</gene>
<feature type="region of interest" description="Disordered" evidence="7">
    <location>
        <begin position="292"/>
        <end position="335"/>
    </location>
</feature>
<dbReference type="SUPFAM" id="SSF103481">
    <property type="entry name" value="Multidrug resistance efflux transporter EmrE"/>
    <property type="match status" value="1"/>
</dbReference>
<sequence length="335" mass="33642">MSTGSNAHTLPDVTGDLLLLAVAVIWGSSYLAAKTLTVAAGVLVVLALRYLVSAAALLPLAVTRRPGRRELGAGVLLGCTQASVLVLETYGVSLTSATNAGVLISLTILLTALMQGGLPGRFLLAAATATAGVALLVAGPGLRAPSAGDALILAAAVIRAAHVTLSGRLARPGYDTLTLTTLQTVVGAVVFGVAAGPALLPTAAGFGTAQWLGVLYLALGCSVFAFLVQLWAIRRTSAARASLLLGTEPVWAVLIGVGIGGEHLTGTSVAGIGLVLAGVYWGQRVERSARARTTATMSAAPSPADSASAYSRAQTSSNGDANPARRAASTTSRLL</sequence>
<evidence type="ECO:0000256" key="5">
    <source>
        <dbReference type="ARBA" id="ARBA00022989"/>
    </source>
</evidence>
<feature type="transmembrane region" description="Helical" evidence="8">
    <location>
        <begin position="12"/>
        <end position="32"/>
    </location>
</feature>
<feature type="domain" description="EamA" evidence="9">
    <location>
        <begin position="148"/>
        <end position="280"/>
    </location>
</feature>
<accession>A0ABQ3WFN8</accession>
<feature type="transmembrane region" description="Helical" evidence="8">
    <location>
        <begin position="122"/>
        <end position="141"/>
    </location>
</feature>
<evidence type="ECO:0000313" key="10">
    <source>
        <dbReference type="EMBL" id="GID43758.1"/>
    </source>
</evidence>
<feature type="compositionally biased region" description="Low complexity" evidence="7">
    <location>
        <begin position="292"/>
        <end position="313"/>
    </location>
</feature>
<feature type="domain" description="EamA" evidence="9">
    <location>
        <begin position="14"/>
        <end position="118"/>
    </location>
</feature>
<dbReference type="EMBL" id="BOMF01000016">
    <property type="protein sequence ID" value="GID43758.1"/>
    <property type="molecule type" value="Genomic_DNA"/>
</dbReference>
<dbReference type="InterPro" id="IPR000620">
    <property type="entry name" value="EamA_dom"/>
</dbReference>
<keyword evidence="4 8" id="KW-0812">Transmembrane</keyword>
<evidence type="ECO:0000256" key="7">
    <source>
        <dbReference type="SAM" id="MobiDB-lite"/>
    </source>
</evidence>
<dbReference type="InterPro" id="IPR051258">
    <property type="entry name" value="Diverse_Substrate_Transporter"/>
</dbReference>
<protein>
    <submittedName>
        <fullName evidence="10">Membrane protein</fullName>
    </submittedName>
</protein>
<evidence type="ECO:0000256" key="8">
    <source>
        <dbReference type="SAM" id="Phobius"/>
    </source>
</evidence>
<feature type="transmembrane region" description="Helical" evidence="8">
    <location>
        <begin position="177"/>
        <end position="199"/>
    </location>
</feature>
<comment type="caution">
    <text evidence="10">The sequence shown here is derived from an EMBL/GenBank/DDBJ whole genome shotgun (WGS) entry which is preliminary data.</text>
</comment>
<organism evidence="10">
    <name type="scientific">Actinoplanes campanulatus</name>
    <dbReference type="NCBI Taxonomy" id="113559"/>
    <lineage>
        <taxon>Bacteria</taxon>
        <taxon>Bacillati</taxon>
        <taxon>Actinomycetota</taxon>
        <taxon>Actinomycetes</taxon>
        <taxon>Micromonosporales</taxon>
        <taxon>Micromonosporaceae</taxon>
        <taxon>Actinoplanes</taxon>
    </lineage>
</organism>
<feature type="transmembrane region" description="Helical" evidence="8">
    <location>
        <begin position="38"/>
        <end position="59"/>
    </location>
</feature>
<keyword evidence="3" id="KW-1003">Cell membrane</keyword>
<feature type="transmembrane region" description="Helical" evidence="8">
    <location>
        <begin position="211"/>
        <end position="231"/>
    </location>
</feature>
<comment type="subcellular location">
    <subcellularLocation>
        <location evidence="1">Cell membrane</location>
        <topology evidence="1">Multi-pass membrane protein</topology>
    </subcellularLocation>
</comment>
<comment type="similarity">
    <text evidence="2">Belongs to the EamA transporter family.</text>
</comment>
<dbReference type="InterPro" id="IPR037185">
    <property type="entry name" value="EmrE-like"/>
</dbReference>
<name>A0ABQ3WFN8_9ACTN</name>
<evidence type="ECO:0000259" key="9">
    <source>
        <dbReference type="Pfam" id="PF00892"/>
    </source>
</evidence>
<dbReference type="Gene3D" id="1.10.3730.20">
    <property type="match status" value="1"/>
</dbReference>
<dbReference type="PANTHER" id="PTHR42920">
    <property type="entry name" value="OS03G0707200 PROTEIN-RELATED"/>
    <property type="match status" value="1"/>
</dbReference>
<evidence type="ECO:0000256" key="3">
    <source>
        <dbReference type="ARBA" id="ARBA00022475"/>
    </source>
</evidence>
<keyword evidence="6 8" id="KW-0472">Membrane</keyword>
<feature type="transmembrane region" description="Helical" evidence="8">
    <location>
        <begin position="97"/>
        <end position="115"/>
    </location>
</feature>
<keyword evidence="5 8" id="KW-1133">Transmembrane helix</keyword>